<proteinExistence type="predicted"/>
<keyword evidence="3" id="KW-1185">Reference proteome</keyword>
<evidence type="ECO:0000259" key="1">
    <source>
        <dbReference type="SMART" id="SM00382"/>
    </source>
</evidence>
<keyword evidence="2" id="KW-0547">Nucleotide-binding</keyword>
<dbReference type="PANTHER" id="PTHR42957:SF1">
    <property type="entry name" value="HELICASE MJ1565-RELATED"/>
    <property type="match status" value="1"/>
</dbReference>
<gene>
    <name evidence="2" type="ORF">ACFQ1E_03915</name>
</gene>
<evidence type="ECO:0000313" key="3">
    <source>
        <dbReference type="Proteomes" id="UP001596977"/>
    </source>
</evidence>
<keyword evidence="2" id="KW-0347">Helicase</keyword>
<dbReference type="Proteomes" id="UP001596977">
    <property type="component" value="Unassembled WGS sequence"/>
</dbReference>
<dbReference type="Gene3D" id="3.40.50.300">
    <property type="entry name" value="P-loop containing nucleotide triphosphate hydrolases"/>
    <property type="match status" value="1"/>
</dbReference>
<dbReference type="InterPro" id="IPR041664">
    <property type="entry name" value="AAA_16"/>
</dbReference>
<dbReference type="GO" id="GO:0004386">
    <property type="term" value="F:helicase activity"/>
    <property type="evidence" value="ECO:0007669"/>
    <property type="project" value="UniProtKB-KW"/>
</dbReference>
<accession>A0ABW3H554</accession>
<dbReference type="SMART" id="SM00382">
    <property type="entry name" value="AAA"/>
    <property type="match status" value="1"/>
</dbReference>
<dbReference type="Pfam" id="PF13191">
    <property type="entry name" value="AAA_16"/>
    <property type="match status" value="1"/>
</dbReference>
<dbReference type="PIRSF" id="PIRSF034081">
    <property type="entry name" value="ATPase_Atu1862"/>
    <property type="match status" value="1"/>
</dbReference>
<dbReference type="PANTHER" id="PTHR42957">
    <property type="entry name" value="HELICASE MJ1565-RELATED"/>
    <property type="match status" value="1"/>
</dbReference>
<dbReference type="InterPro" id="IPR014588">
    <property type="entry name" value="ATPase_Atu1862_pred"/>
</dbReference>
<dbReference type="RefSeq" id="WP_264943005.1">
    <property type="nucleotide sequence ID" value="NZ_JAPDRA010000001.1"/>
</dbReference>
<dbReference type="InterPro" id="IPR027417">
    <property type="entry name" value="P-loop_NTPase"/>
</dbReference>
<feature type="domain" description="AAA+ ATPase" evidence="1">
    <location>
        <begin position="24"/>
        <end position="257"/>
    </location>
</feature>
<evidence type="ECO:0000313" key="2">
    <source>
        <dbReference type="EMBL" id="MFD0945480.1"/>
    </source>
</evidence>
<dbReference type="InterPro" id="IPR008571">
    <property type="entry name" value="HerA-like"/>
</dbReference>
<name>A0ABW3H554_9SPHN</name>
<sequence length="486" mass="52534">MTVRVDMGVDGRGDAVAMDLEELLATRLLVQGNSGSGKSHLLRRLLEKSAGQVQQIVIDPEGDFVTLGDRYGHVAIEAADYAEREIARFATRIREHRASVVLSLEGLEAEGQMRCAAAFLNALFDAPRDHWYPALVVVDEAQLFAPSGGGEVAEEVRRASLSAMTNLMCRGRKRGLAGVIATQRLAKLAKNVAAEASNFLMGRTFLDIDMARAADLLGMERRQAEQIRDLQRGVFLALGPAIARRPVSVQIGAVETSARSGSPKLVPLPQAPAEDMRDLLLAPAEPEWTPPAPPPPRVADSERLIASLAARTTLTPEPERIEEARDPAEIATIVAQVLAAIVEDADSALRTPPGLYQEFLVRCRMAGLPRPALDLSGFVRRLSAARAGIPDDPDEQWEQALDVARALPDDMLGPFLLVARAAREGAPCPSDAEIASSYGTSSLGRARRLISYIEDRELFVLRSDLSGKRSITIPRLGWTTQPAEAG</sequence>
<dbReference type="InterPro" id="IPR003593">
    <property type="entry name" value="AAA+_ATPase"/>
</dbReference>
<reference evidence="3" key="1">
    <citation type="journal article" date="2019" name="Int. J. Syst. Evol. Microbiol.">
        <title>The Global Catalogue of Microorganisms (GCM) 10K type strain sequencing project: providing services to taxonomists for standard genome sequencing and annotation.</title>
        <authorList>
            <consortium name="The Broad Institute Genomics Platform"/>
            <consortium name="The Broad Institute Genome Sequencing Center for Infectious Disease"/>
            <person name="Wu L."/>
            <person name="Ma J."/>
        </authorList>
    </citation>
    <scope>NUCLEOTIDE SEQUENCE [LARGE SCALE GENOMIC DNA]</scope>
    <source>
        <strain evidence="3">CCUG 62982</strain>
    </source>
</reference>
<comment type="caution">
    <text evidence="2">The sequence shown here is derived from an EMBL/GenBank/DDBJ whole genome shotgun (WGS) entry which is preliminary data.</text>
</comment>
<protein>
    <submittedName>
        <fullName evidence="2">Helicase HerA domain-containing protein</fullName>
    </submittedName>
</protein>
<keyword evidence="2" id="KW-0378">Hydrolase</keyword>
<dbReference type="EMBL" id="JBHTJG010000001">
    <property type="protein sequence ID" value="MFD0945480.1"/>
    <property type="molecule type" value="Genomic_DNA"/>
</dbReference>
<dbReference type="SUPFAM" id="SSF52540">
    <property type="entry name" value="P-loop containing nucleoside triphosphate hydrolases"/>
    <property type="match status" value="1"/>
</dbReference>
<keyword evidence="2" id="KW-0067">ATP-binding</keyword>
<organism evidence="2 3">
    <name type="scientific">Sphingomonas canadensis</name>
    <dbReference type="NCBI Taxonomy" id="1219257"/>
    <lineage>
        <taxon>Bacteria</taxon>
        <taxon>Pseudomonadati</taxon>
        <taxon>Pseudomonadota</taxon>
        <taxon>Alphaproteobacteria</taxon>
        <taxon>Sphingomonadales</taxon>
        <taxon>Sphingomonadaceae</taxon>
        <taxon>Sphingomonas</taxon>
    </lineage>
</organism>